<dbReference type="Gene3D" id="3.40.50.2000">
    <property type="entry name" value="Glycogen Phosphorylase B"/>
    <property type="match status" value="2"/>
</dbReference>
<name>A0A6G6GN30_9FLAO</name>
<evidence type="ECO:0000259" key="1">
    <source>
        <dbReference type="Pfam" id="PF13579"/>
    </source>
</evidence>
<dbReference type="CDD" id="cd03794">
    <property type="entry name" value="GT4_WbuB-like"/>
    <property type="match status" value="1"/>
</dbReference>
<dbReference type="KEGG" id="mgel:G5B37_10260"/>
<dbReference type="InterPro" id="IPR050194">
    <property type="entry name" value="Glycosyltransferase_grp1"/>
</dbReference>
<dbReference type="Pfam" id="PF13692">
    <property type="entry name" value="Glyco_trans_1_4"/>
    <property type="match status" value="1"/>
</dbReference>
<dbReference type="EMBL" id="CP049057">
    <property type="protein sequence ID" value="QIE59934.1"/>
    <property type="molecule type" value="Genomic_DNA"/>
</dbReference>
<dbReference type="PANTHER" id="PTHR45947">
    <property type="entry name" value="SULFOQUINOVOSYL TRANSFERASE SQD2"/>
    <property type="match status" value="1"/>
</dbReference>
<keyword evidence="3" id="KW-1185">Reference proteome</keyword>
<keyword evidence="2" id="KW-0808">Transferase</keyword>
<accession>A0A6G6GN30</accession>
<dbReference type="Proteomes" id="UP000505306">
    <property type="component" value="Chromosome"/>
</dbReference>
<proteinExistence type="predicted"/>
<dbReference type="AlphaFoldDB" id="A0A6G6GN30"/>
<protein>
    <submittedName>
        <fullName evidence="2">Glycosyltransferase family 4 protein</fullName>
    </submittedName>
</protein>
<evidence type="ECO:0000313" key="3">
    <source>
        <dbReference type="Proteomes" id="UP000505306"/>
    </source>
</evidence>
<feature type="domain" description="Glycosyltransferase subfamily 4-like N-terminal" evidence="1">
    <location>
        <begin position="22"/>
        <end position="189"/>
    </location>
</feature>
<dbReference type="SUPFAM" id="SSF53756">
    <property type="entry name" value="UDP-Glycosyltransferase/glycogen phosphorylase"/>
    <property type="match status" value="1"/>
</dbReference>
<dbReference type="RefSeq" id="WP_164679946.1">
    <property type="nucleotide sequence ID" value="NZ_CP049057.1"/>
</dbReference>
<dbReference type="GO" id="GO:0016758">
    <property type="term" value="F:hexosyltransferase activity"/>
    <property type="evidence" value="ECO:0007669"/>
    <property type="project" value="TreeGrafter"/>
</dbReference>
<reference evidence="2 3" key="1">
    <citation type="submission" date="2020-02" db="EMBL/GenBank/DDBJ databases">
        <title>Complete genome sequence of Flavobacteriaceae bacterium.</title>
        <authorList>
            <person name="Kim S.-J."/>
            <person name="Kim Y.-S."/>
            <person name="Kim K.-H."/>
        </authorList>
    </citation>
    <scope>NUCLEOTIDE SEQUENCE [LARGE SCALE GENOMIC DNA]</scope>
    <source>
        <strain evidence="2 3">RR4-40</strain>
    </source>
</reference>
<organism evidence="2 3">
    <name type="scientific">Rasiella rasia</name>
    <dbReference type="NCBI Taxonomy" id="2744027"/>
    <lineage>
        <taxon>Bacteria</taxon>
        <taxon>Pseudomonadati</taxon>
        <taxon>Bacteroidota</taxon>
        <taxon>Flavobacteriia</taxon>
        <taxon>Flavobacteriales</taxon>
        <taxon>Flavobacteriaceae</taxon>
        <taxon>Rasiella</taxon>
    </lineage>
</organism>
<gene>
    <name evidence="2" type="ORF">G5B37_10260</name>
</gene>
<sequence>MKPTPILLVSNYYPPERGAAPNRIQVLANALHRKGYKVAVVCPMPNYPTGKVFAEFKGKLYAKTIENGITIHRLWLWPSKSSNKFLRLCSMLSFSFSLKWFFILKRIPKLVFVQYSPVFVGFTAVLWSRLLRKKTVLNVSDLWPLAGLEMGLLRKGFYYSILEAMERFCYRSSQLILGQSEEILSHIASKKLKTPVLLYQNFPAFTPPTLAAQQTKLPIKIVYAGLLGVAQGISEIVSTINFPAHVEFHIYGDGPEANLLAHPKNLQVIYHGTVARDILHAELATYDIAFIPLAKRIYGSVPSKIFEYARLGLPLLYMGGGEGGTIVSETGLGWVLPVQDYLGLQQFIDDITQDEIQKFPKKLVQERAVANFNFEAQFNSFLRAIDSI</sequence>
<dbReference type="Pfam" id="PF13579">
    <property type="entry name" value="Glyco_trans_4_4"/>
    <property type="match status" value="1"/>
</dbReference>
<dbReference type="InterPro" id="IPR028098">
    <property type="entry name" value="Glyco_trans_4-like_N"/>
</dbReference>
<evidence type="ECO:0000313" key="2">
    <source>
        <dbReference type="EMBL" id="QIE59934.1"/>
    </source>
</evidence>
<dbReference type="PANTHER" id="PTHR45947:SF3">
    <property type="entry name" value="SULFOQUINOVOSYL TRANSFERASE SQD2"/>
    <property type="match status" value="1"/>
</dbReference>